<dbReference type="AlphaFoldDB" id="A0A0D2AXD2"/>
<dbReference type="EMBL" id="KN847499">
    <property type="protein sequence ID" value="KIW11070.1"/>
    <property type="molecule type" value="Genomic_DNA"/>
</dbReference>
<evidence type="ECO:0000256" key="1">
    <source>
        <dbReference type="SAM" id="MobiDB-lite"/>
    </source>
</evidence>
<feature type="compositionally biased region" description="Pro residues" evidence="1">
    <location>
        <begin position="40"/>
        <end position="53"/>
    </location>
</feature>
<protein>
    <submittedName>
        <fullName evidence="2">Uncharacterized protein</fullName>
    </submittedName>
</protein>
<dbReference type="GeneID" id="27337452"/>
<proteinExistence type="predicted"/>
<organism evidence="2 3">
    <name type="scientific">Exophiala spinifera</name>
    <dbReference type="NCBI Taxonomy" id="91928"/>
    <lineage>
        <taxon>Eukaryota</taxon>
        <taxon>Fungi</taxon>
        <taxon>Dikarya</taxon>
        <taxon>Ascomycota</taxon>
        <taxon>Pezizomycotina</taxon>
        <taxon>Eurotiomycetes</taxon>
        <taxon>Chaetothyriomycetidae</taxon>
        <taxon>Chaetothyriales</taxon>
        <taxon>Herpotrichiellaceae</taxon>
        <taxon>Exophiala</taxon>
    </lineage>
</organism>
<dbReference type="HOGENOM" id="CLU_953160_0_0_1"/>
<feature type="region of interest" description="Disordered" evidence="1">
    <location>
        <begin position="1"/>
        <end position="58"/>
    </location>
</feature>
<keyword evidence="3" id="KW-1185">Reference proteome</keyword>
<accession>A0A0D2AXD2</accession>
<dbReference type="OrthoDB" id="4160369at2759"/>
<gene>
    <name evidence="2" type="ORF">PV08_10369</name>
</gene>
<evidence type="ECO:0000313" key="2">
    <source>
        <dbReference type="EMBL" id="KIW11070.1"/>
    </source>
</evidence>
<dbReference type="RefSeq" id="XP_016231286.1">
    <property type="nucleotide sequence ID" value="XM_016384684.1"/>
</dbReference>
<evidence type="ECO:0000313" key="3">
    <source>
        <dbReference type="Proteomes" id="UP000053328"/>
    </source>
</evidence>
<sequence length="324" mass="36305">MASSGSPNFTPGESSASGSSSAIPALASASGPVDADGISPIPPTEPQPAPLPENPSAETTEEGHVFVVRMNDPDLNIHHLNQFDWLRRDRVIIQFDPSFDSPNPDRTHMMDWDNRHVCMIPLVRRGVNIGEALEYILGAFVDSGRLAIKLKYKAIPVWRLDQVAALLAAFHWINPESVQRNMLGNRLFWPYVCLPKIAVRLNGTWEESLQSQTTTELAPMEIRESVWNRCHSLLQEAYATGRVPEIPYGAETSWECLPLQLLKEVYVVDELHSTDWQRQYVTPVDELPSRPPYVEINDGADMTIPESDSEHMYMVPPPDVNLGE</sequence>
<dbReference type="Proteomes" id="UP000053328">
    <property type="component" value="Unassembled WGS sequence"/>
</dbReference>
<dbReference type="VEuPathDB" id="FungiDB:PV08_10369"/>
<feature type="compositionally biased region" description="Low complexity" evidence="1">
    <location>
        <begin position="11"/>
        <end position="32"/>
    </location>
</feature>
<reference evidence="2 3" key="1">
    <citation type="submission" date="2015-01" db="EMBL/GenBank/DDBJ databases">
        <title>The Genome Sequence of Exophiala spinifera CBS89968.</title>
        <authorList>
            <consortium name="The Broad Institute Genomics Platform"/>
            <person name="Cuomo C."/>
            <person name="de Hoog S."/>
            <person name="Gorbushina A."/>
            <person name="Stielow B."/>
            <person name="Teixiera M."/>
            <person name="Abouelleil A."/>
            <person name="Chapman S.B."/>
            <person name="Priest M."/>
            <person name="Young S.K."/>
            <person name="Wortman J."/>
            <person name="Nusbaum C."/>
            <person name="Birren B."/>
        </authorList>
    </citation>
    <scope>NUCLEOTIDE SEQUENCE [LARGE SCALE GENOMIC DNA]</scope>
    <source>
        <strain evidence="2 3">CBS 89968</strain>
    </source>
</reference>
<name>A0A0D2AXD2_9EURO</name>